<keyword evidence="4" id="KW-1185">Reference proteome</keyword>
<name>A0A9D4RJF0_DREPO</name>
<dbReference type="AlphaFoldDB" id="A0A9D4RJF0"/>
<sequence length="89" mass="9843">MIIIIVVTIMEWNAFIAASFYREEVVGSAESKDTLGLIGMNFNQVGQLELRFTPILGVKRLGRKRLGGETSATRLKRGRKDPYVNSAAA</sequence>
<evidence type="ECO:0000313" key="3">
    <source>
        <dbReference type="EMBL" id="KAH3868395.1"/>
    </source>
</evidence>
<feature type="region of interest" description="Disordered" evidence="1">
    <location>
        <begin position="69"/>
        <end position="89"/>
    </location>
</feature>
<organism evidence="3 4">
    <name type="scientific">Dreissena polymorpha</name>
    <name type="common">Zebra mussel</name>
    <name type="synonym">Mytilus polymorpha</name>
    <dbReference type="NCBI Taxonomy" id="45954"/>
    <lineage>
        <taxon>Eukaryota</taxon>
        <taxon>Metazoa</taxon>
        <taxon>Spiralia</taxon>
        <taxon>Lophotrochozoa</taxon>
        <taxon>Mollusca</taxon>
        <taxon>Bivalvia</taxon>
        <taxon>Autobranchia</taxon>
        <taxon>Heteroconchia</taxon>
        <taxon>Euheterodonta</taxon>
        <taxon>Imparidentia</taxon>
        <taxon>Neoheterodontei</taxon>
        <taxon>Myida</taxon>
        <taxon>Dreissenoidea</taxon>
        <taxon>Dreissenidae</taxon>
        <taxon>Dreissena</taxon>
    </lineage>
</organism>
<protein>
    <submittedName>
        <fullName evidence="3">Uncharacterized protein</fullName>
    </submittedName>
</protein>
<proteinExistence type="predicted"/>
<evidence type="ECO:0000313" key="4">
    <source>
        <dbReference type="Proteomes" id="UP000828390"/>
    </source>
</evidence>
<dbReference type="Proteomes" id="UP000828390">
    <property type="component" value="Unassembled WGS sequence"/>
</dbReference>
<comment type="caution">
    <text evidence="3">The sequence shown here is derived from an EMBL/GenBank/DDBJ whole genome shotgun (WGS) entry which is preliminary data.</text>
</comment>
<keyword evidence="2" id="KW-0732">Signal</keyword>
<gene>
    <name evidence="3" type="ORF">DPMN_031541</name>
</gene>
<accession>A0A9D4RJF0</accession>
<feature type="chain" id="PRO_5039590237" evidence="2">
    <location>
        <begin position="19"/>
        <end position="89"/>
    </location>
</feature>
<dbReference type="EMBL" id="JAIWYP010000002">
    <property type="protein sequence ID" value="KAH3868395.1"/>
    <property type="molecule type" value="Genomic_DNA"/>
</dbReference>
<evidence type="ECO:0000256" key="2">
    <source>
        <dbReference type="SAM" id="SignalP"/>
    </source>
</evidence>
<reference evidence="3" key="2">
    <citation type="submission" date="2020-11" db="EMBL/GenBank/DDBJ databases">
        <authorList>
            <person name="McCartney M.A."/>
            <person name="Auch B."/>
            <person name="Kono T."/>
            <person name="Mallez S."/>
            <person name="Becker A."/>
            <person name="Gohl D.M."/>
            <person name="Silverstein K.A.T."/>
            <person name="Koren S."/>
            <person name="Bechman K.B."/>
            <person name="Herman A."/>
            <person name="Abrahante J.E."/>
            <person name="Garbe J."/>
        </authorList>
    </citation>
    <scope>NUCLEOTIDE SEQUENCE</scope>
    <source>
        <strain evidence="3">Duluth1</strain>
        <tissue evidence="3">Whole animal</tissue>
    </source>
</reference>
<reference evidence="3" key="1">
    <citation type="journal article" date="2019" name="bioRxiv">
        <title>The Genome of the Zebra Mussel, Dreissena polymorpha: A Resource for Invasive Species Research.</title>
        <authorList>
            <person name="McCartney M.A."/>
            <person name="Auch B."/>
            <person name="Kono T."/>
            <person name="Mallez S."/>
            <person name="Zhang Y."/>
            <person name="Obille A."/>
            <person name="Becker A."/>
            <person name="Abrahante J.E."/>
            <person name="Garbe J."/>
            <person name="Badalamenti J.P."/>
            <person name="Herman A."/>
            <person name="Mangelson H."/>
            <person name="Liachko I."/>
            <person name="Sullivan S."/>
            <person name="Sone E.D."/>
            <person name="Koren S."/>
            <person name="Silverstein K.A.T."/>
            <person name="Beckman K.B."/>
            <person name="Gohl D.M."/>
        </authorList>
    </citation>
    <scope>NUCLEOTIDE SEQUENCE</scope>
    <source>
        <strain evidence="3">Duluth1</strain>
        <tissue evidence="3">Whole animal</tissue>
    </source>
</reference>
<evidence type="ECO:0000256" key="1">
    <source>
        <dbReference type="SAM" id="MobiDB-lite"/>
    </source>
</evidence>
<feature type="signal peptide" evidence="2">
    <location>
        <begin position="1"/>
        <end position="18"/>
    </location>
</feature>